<keyword evidence="2" id="KW-1185">Reference proteome</keyword>
<protein>
    <submittedName>
        <fullName evidence="1">Transducin/WD40 repeat-like superfamily protein</fullName>
    </submittedName>
</protein>
<dbReference type="SUPFAM" id="SSF50978">
    <property type="entry name" value="WD40 repeat-like"/>
    <property type="match status" value="1"/>
</dbReference>
<dbReference type="EMBL" id="BJWL01000009">
    <property type="protein sequence ID" value="GFY93826.1"/>
    <property type="molecule type" value="Genomic_DNA"/>
</dbReference>
<gene>
    <name evidence="1" type="ORF">Acr_09g0002720</name>
</gene>
<name>A0A7J0F5Y1_9ERIC</name>
<sequence>MSPTQTTMVVPQLPFLLLRTSSSVIGRRARGRAPTKIKTDLKKPIVNLACHPRHPLLYVAYADGLIRAYDIHSYAVHYTLHNLTTPSSSLVLVHLRFIQLWNGFLLAIDGVRFWLGMSPLRDQV</sequence>
<dbReference type="AlphaFoldDB" id="A0A7J0F5Y1"/>
<accession>A0A7J0F5Y1</accession>
<proteinExistence type="predicted"/>
<dbReference type="OrthoDB" id="3295at2759"/>
<dbReference type="Proteomes" id="UP000585474">
    <property type="component" value="Unassembled WGS sequence"/>
</dbReference>
<dbReference type="InterPro" id="IPR036322">
    <property type="entry name" value="WD40_repeat_dom_sf"/>
</dbReference>
<evidence type="ECO:0000313" key="1">
    <source>
        <dbReference type="EMBL" id="GFY93826.1"/>
    </source>
</evidence>
<comment type="caution">
    <text evidence="1">The sequence shown here is derived from an EMBL/GenBank/DDBJ whole genome shotgun (WGS) entry which is preliminary data.</text>
</comment>
<organism evidence="1 2">
    <name type="scientific">Actinidia rufa</name>
    <dbReference type="NCBI Taxonomy" id="165716"/>
    <lineage>
        <taxon>Eukaryota</taxon>
        <taxon>Viridiplantae</taxon>
        <taxon>Streptophyta</taxon>
        <taxon>Embryophyta</taxon>
        <taxon>Tracheophyta</taxon>
        <taxon>Spermatophyta</taxon>
        <taxon>Magnoliopsida</taxon>
        <taxon>eudicotyledons</taxon>
        <taxon>Gunneridae</taxon>
        <taxon>Pentapetalae</taxon>
        <taxon>asterids</taxon>
        <taxon>Ericales</taxon>
        <taxon>Actinidiaceae</taxon>
        <taxon>Actinidia</taxon>
    </lineage>
</organism>
<evidence type="ECO:0000313" key="2">
    <source>
        <dbReference type="Proteomes" id="UP000585474"/>
    </source>
</evidence>
<reference evidence="1 2" key="1">
    <citation type="submission" date="2019-07" db="EMBL/GenBank/DDBJ databases">
        <title>De Novo Assembly of kiwifruit Actinidia rufa.</title>
        <authorList>
            <person name="Sugita-Konishi S."/>
            <person name="Sato K."/>
            <person name="Mori E."/>
            <person name="Abe Y."/>
            <person name="Kisaki G."/>
            <person name="Hamano K."/>
            <person name="Suezawa K."/>
            <person name="Otani M."/>
            <person name="Fukuda T."/>
            <person name="Manabe T."/>
            <person name="Gomi K."/>
            <person name="Tabuchi M."/>
            <person name="Akimitsu K."/>
            <person name="Kataoka I."/>
        </authorList>
    </citation>
    <scope>NUCLEOTIDE SEQUENCE [LARGE SCALE GENOMIC DNA]</scope>
    <source>
        <strain evidence="2">cv. Fuchu</strain>
    </source>
</reference>